<dbReference type="Proteomes" id="UP000001055">
    <property type="component" value="Unassembled WGS sequence"/>
</dbReference>
<dbReference type="RefSeq" id="XP_001794951.1">
    <property type="nucleotide sequence ID" value="XM_001794899.1"/>
</dbReference>
<name>Q0UUM8_PHANO</name>
<gene>
    <name evidence="1" type="ORF">SNOG_04536</name>
</gene>
<protein>
    <submittedName>
        <fullName evidence="1">Uncharacterized protein</fullName>
    </submittedName>
</protein>
<organism evidence="1 2">
    <name type="scientific">Phaeosphaeria nodorum (strain SN15 / ATCC MYA-4574 / FGSC 10173)</name>
    <name type="common">Glume blotch fungus</name>
    <name type="synonym">Parastagonospora nodorum</name>
    <dbReference type="NCBI Taxonomy" id="321614"/>
    <lineage>
        <taxon>Eukaryota</taxon>
        <taxon>Fungi</taxon>
        <taxon>Dikarya</taxon>
        <taxon>Ascomycota</taxon>
        <taxon>Pezizomycotina</taxon>
        <taxon>Dothideomycetes</taxon>
        <taxon>Pleosporomycetidae</taxon>
        <taxon>Pleosporales</taxon>
        <taxon>Pleosporineae</taxon>
        <taxon>Phaeosphaeriaceae</taxon>
        <taxon>Parastagonospora</taxon>
    </lineage>
</organism>
<accession>Q0UUM8</accession>
<dbReference type="InParanoid" id="Q0UUM8"/>
<evidence type="ECO:0000313" key="2">
    <source>
        <dbReference type="Proteomes" id="UP000001055"/>
    </source>
</evidence>
<evidence type="ECO:0000313" key="1">
    <source>
        <dbReference type="EMBL" id="EAT88296.1"/>
    </source>
</evidence>
<proteinExistence type="predicted"/>
<dbReference type="AlphaFoldDB" id="Q0UUM8"/>
<dbReference type="GeneID" id="5971819"/>
<reference evidence="2" key="1">
    <citation type="journal article" date="2007" name="Plant Cell">
        <title>Dothideomycete-plant interactions illuminated by genome sequencing and EST analysis of the wheat pathogen Stagonospora nodorum.</title>
        <authorList>
            <person name="Hane J.K."/>
            <person name="Lowe R.G."/>
            <person name="Solomon P.S."/>
            <person name="Tan K.C."/>
            <person name="Schoch C.L."/>
            <person name="Spatafora J.W."/>
            <person name="Crous P.W."/>
            <person name="Kodira C."/>
            <person name="Birren B.W."/>
            <person name="Galagan J.E."/>
            <person name="Torriani S.F."/>
            <person name="McDonald B.A."/>
            <person name="Oliver R.P."/>
        </authorList>
    </citation>
    <scope>NUCLEOTIDE SEQUENCE [LARGE SCALE GENOMIC DNA]</scope>
    <source>
        <strain evidence="2">SN15 / ATCC MYA-4574 / FGSC 10173</strain>
    </source>
</reference>
<sequence>MLSSQHRDLLDMMMPTFSGTEDDFGTEIQEHYLQHECLTLTPPKRTTGVGEQFGRPNEQSKCNITGQLIGQLAYQLTIGQLAGQLTGQLGSVHFPQATTFYSKSRETFSKSLF</sequence>
<dbReference type="EMBL" id="CH445330">
    <property type="protein sequence ID" value="EAT88296.1"/>
    <property type="molecule type" value="Genomic_DNA"/>
</dbReference>
<dbReference type="KEGG" id="pno:SNOG_04536"/>